<keyword evidence="2" id="KW-1185">Reference proteome</keyword>
<gene>
    <name evidence="1" type="ORF">STCU_03408</name>
</gene>
<reference evidence="1 2" key="1">
    <citation type="journal article" date="2013" name="PLoS ONE">
        <title>Predicting the Proteins of Angomonas deanei, Strigomonas culicis and Their Respective Endosymbionts Reveals New Aspects of the Trypanosomatidae Family.</title>
        <authorList>
            <person name="Motta M.C."/>
            <person name="Martins A.C."/>
            <person name="de Souza S.S."/>
            <person name="Catta-Preta C.M."/>
            <person name="Silva R."/>
            <person name="Klein C.C."/>
            <person name="de Almeida L.G."/>
            <person name="de Lima Cunha O."/>
            <person name="Ciapina L.P."/>
            <person name="Brocchi M."/>
            <person name="Colabardini A.C."/>
            <person name="de Araujo Lima B."/>
            <person name="Machado C.R."/>
            <person name="de Almeida Soares C.M."/>
            <person name="Probst C.M."/>
            <person name="de Menezes C.B."/>
            <person name="Thompson C.E."/>
            <person name="Bartholomeu D.C."/>
            <person name="Gradia D.F."/>
            <person name="Pavoni D.P."/>
            <person name="Grisard E.C."/>
            <person name="Fantinatti-Garboggini F."/>
            <person name="Marchini F.K."/>
            <person name="Rodrigues-Luiz G.F."/>
            <person name="Wagner G."/>
            <person name="Goldman G.H."/>
            <person name="Fietto J.L."/>
            <person name="Elias M.C."/>
            <person name="Goldman M.H."/>
            <person name="Sagot M.F."/>
            <person name="Pereira M."/>
            <person name="Stoco P.H."/>
            <person name="de Mendonca-Neto R.P."/>
            <person name="Teixeira S.M."/>
            <person name="Maciel T.E."/>
            <person name="de Oliveira Mendes T.A."/>
            <person name="Urmenyi T.P."/>
            <person name="de Souza W."/>
            <person name="Schenkman S."/>
            <person name="de Vasconcelos A.T."/>
        </authorList>
    </citation>
    <scope>NUCLEOTIDE SEQUENCE [LARGE SCALE GENOMIC DNA]</scope>
</reference>
<name>S9URK2_9TRYP</name>
<dbReference type="AlphaFoldDB" id="S9URK2"/>
<evidence type="ECO:0000313" key="1">
    <source>
        <dbReference type="EMBL" id="EPY31533.1"/>
    </source>
</evidence>
<evidence type="ECO:0000313" key="2">
    <source>
        <dbReference type="Proteomes" id="UP000015354"/>
    </source>
</evidence>
<feature type="non-terminal residue" evidence="1">
    <location>
        <position position="123"/>
    </location>
</feature>
<dbReference type="EMBL" id="ATMH01003408">
    <property type="protein sequence ID" value="EPY31533.1"/>
    <property type="molecule type" value="Genomic_DNA"/>
</dbReference>
<dbReference type="Proteomes" id="UP000015354">
    <property type="component" value="Unassembled WGS sequence"/>
</dbReference>
<sequence length="123" mass="13828">MEYLRFSSAQRYGGPHPLSRLSFRVTVARALLVEEKEKEVLLAVTIRWDQKVLSPQERVAHYNEAVEQRAVDGEARPAAPARVELLAALNSSASCFFTRPTMEDFIDVAEEDFPVDPPQGPSR</sequence>
<comment type="caution">
    <text evidence="1">The sequence shown here is derived from an EMBL/GenBank/DDBJ whole genome shotgun (WGS) entry which is preliminary data.</text>
</comment>
<proteinExistence type="predicted"/>
<accession>S9URK2</accession>
<organism evidence="1 2">
    <name type="scientific">Strigomonas culicis</name>
    <dbReference type="NCBI Taxonomy" id="28005"/>
    <lineage>
        <taxon>Eukaryota</taxon>
        <taxon>Discoba</taxon>
        <taxon>Euglenozoa</taxon>
        <taxon>Kinetoplastea</taxon>
        <taxon>Metakinetoplastina</taxon>
        <taxon>Trypanosomatida</taxon>
        <taxon>Trypanosomatidae</taxon>
        <taxon>Strigomonadinae</taxon>
        <taxon>Strigomonas</taxon>
    </lineage>
</organism>
<dbReference type="OrthoDB" id="272454at2759"/>
<protein>
    <submittedName>
        <fullName evidence="1">Uncharacterized protein</fullName>
    </submittedName>
</protein>